<dbReference type="PANTHER" id="PTHR30055:SF146">
    <property type="entry name" value="HTH-TYPE TRANSCRIPTIONAL DUAL REGULATOR CECR"/>
    <property type="match status" value="1"/>
</dbReference>
<evidence type="ECO:0000256" key="2">
    <source>
        <dbReference type="ARBA" id="ARBA00023125"/>
    </source>
</evidence>
<name>A0A1E3RDL2_MYCFV</name>
<dbReference type="InterPro" id="IPR011075">
    <property type="entry name" value="TetR_C"/>
</dbReference>
<dbReference type="PANTHER" id="PTHR30055">
    <property type="entry name" value="HTH-TYPE TRANSCRIPTIONAL REGULATOR RUTR"/>
    <property type="match status" value="1"/>
</dbReference>
<evidence type="ECO:0000313" key="6">
    <source>
        <dbReference type="EMBL" id="ODQ87921.1"/>
    </source>
</evidence>
<dbReference type="Pfam" id="PF16859">
    <property type="entry name" value="TetR_C_11"/>
    <property type="match status" value="1"/>
</dbReference>
<feature type="DNA-binding region" description="H-T-H motif" evidence="4">
    <location>
        <begin position="38"/>
        <end position="57"/>
    </location>
</feature>
<dbReference type="AlphaFoldDB" id="A0A1E3RDL2"/>
<dbReference type="PROSITE" id="PS50977">
    <property type="entry name" value="HTH_TETR_2"/>
    <property type="match status" value="1"/>
</dbReference>
<feature type="domain" description="HTH tetR-type" evidence="5">
    <location>
        <begin position="15"/>
        <end position="75"/>
    </location>
</feature>
<accession>A0A1E3RDL2</accession>
<evidence type="ECO:0000313" key="7">
    <source>
        <dbReference type="Proteomes" id="UP000094053"/>
    </source>
</evidence>
<dbReference type="InterPro" id="IPR001647">
    <property type="entry name" value="HTH_TetR"/>
</dbReference>
<dbReference type="Proteomes" id="UP000094053">
    <property type="component" value="Unassembled WGS sequence"/>
</dbReference>
<sequence length="194" mass="21164">MTGESAKRPGRPRDEALTGRILDAARDELTAAGVDGFSIRQVARRAGVTRKAVTARWAGADELLHDAMGAIDELEFEPTGDLERDLTELGRKFIDGLASGALDLQLRVTADAPQHPEVYEALQQHVLLPMSRALVAAFKSAQTSGQVRDGDISWLVRGFVGALLAQTFQLPGRVAPSEQDLRELIVEVKRWSRP</sequence>
<dbReference type="Pfam" id="PF00440">
    <property type="entry name" value="TetR_N"/>
    <property type="match status" value="1"/>
</dbReference>
<evidence type="ECO:0000256" key="4">
    <source>
        <dbReference type="PROSITE-ProRule" id="PRU00335"/>
    </source>
</evidence>
<dbReference type="InterPro" id="IPR036271">
    <property type="entry name" value="Tet_transcr_reg_TetR-rel_C_sf"/>
</dbReference>
<dbReference type="Gene3D" id="1.10.357.10">
    <property type="entry name" value="Tetracycline Repressor, domain 2"/>
    <property type="match status" value="1"/>
</dbReference>
<dbReference type="InterPro" id="IPR050109">
    <property type="entry name" value="HTH-type_TetR-like_transc_reg"/>
</dbReference>
<dbReference type="GO" id="GO:0000976">
    <property type="term" value="F:transcription cis-regulatory region binding"/>
    <property type="evidence" value="ECO:0007669"/>
    <property type="project" value="TreeGrafter"/>
</dbReference>
<keyword evidence="1" id="KW-0805">Transcription regulation</keyword>
<keyword evidence="3" id="KW-0804">Transcription</keyword>
<gene>
    <name evidence="6" type="ORF">BHQ18_21700</name>
</gene>
<dbReference type="Gene3D" id="1.10.10.60">
    <property type="entry name" value="Homeodomain-like"/>
    <property type="match status" value="1"/>
</dbReference>
<keyword evidence="2 4" id="KW-0238">DNA-binding</keyword>
<comment type="caution">
    <text evidence="6">The sequence shown here is derived from an EMBL/GenBank/DDBJ whole genome shotgun (WGS) entry which is preliminary data.</text>
</comment>
<dbReference type="SUPFAM" id="SSF48498">
    <property type="entry name" value="Tetracyclin repressor-like, C-terminal domain"/>
    <property type="match status" value="1"/>
</dbReference>
<reference evidence="7" key="1">
    <citation type="submission" date="2016-09" db="EMBL/GenBank/DDBJ databases">
        <authorList>
            <person name="Greninger A.L."/>
            <person name="Jerome K.R."/>
            <person name="Mcnair B."/>
            <person name="Wallis C."/>
            <person name="Fang F."/>
        </authorList>
    </citation>
    <scope>NUCLEOTIDE SEQUENCE [LARGE SCALE GENOMIC DNA]</scope>
    <source>
        <strain evidence="7">M6</strain>
    </source>
</reference>
<dbReference type="InterPro" id="IPR009057">
    <property type="entry name" value="Homeodomain-like_sf"/>
</dbReference>
<dbReference type="RefSeq" id="WP_069415708.1">
    <property type="nucleotide sequence ID" value="NZ_JACKUL010000028.1"/>
</dbReference>
<organism evidence="6 7">
    <name type="scientific">Mycolicibacterium flavescens</name>
    <name type="common">Mycobacterium flavescens</name>
    <dbReference type="NCBI Taxonomy" id="1776"/>
    <lineage>
        <taxon>Bacteria</taxon>
        <taxon>Bacillati</taxon>
        <taxon>Actinomycetota</taxon>
        <taxon>Actinomycetes</taxon>
        <taxon>Mycobacteriales</taxon>
        <taxon>Mycobacteriaceae</taxon>
        <taxon>Mycolicibacterium</taxon>
    </lineage>
</organism>
<evidence type="ECO:0000256" key="3">
    <source>
        <dbReference type="ARBA" id="ARBA00023163"/>
    </source>
</evidence>
<evidence type="ECO:0000256" key="1">
    <source>
        <dbReference type="ARBA" id="ARBA00023015"/>
    </source>
</evidence>
<dbReference type="GO" id="GO:0003700">
    <property type="term" value="F:DNA-binding transcription factor activity"/>
    <property type="evidence" value="ECO:0007669"/>
    <property type="project" value="TreeGrafter"/>
</dbReference>
<proteinExistence type="predicted"/>
<protein>
    <submittedName>
        <fullName evidence="6">TetR family transcriptional regulator</fullName>
    </submittedName>
</protein>
<dbReference type="OrthoDB" id="9796019at2"/>
<dbReference type="STRING" id="1776.BHQ18_21700"/>
<keyword evidence="7" id="KW-1185">Reference proteome</keyword>
<evidence type="ECO:0000259" key="5">
    <source>
        <dbReference type="PROSITE" id="PS50977"/>
    </source>
</evidence>
<dbReference type="EMBL" id="MIHA01000018">
    <property type="protein sequence ID" value="ODQ87921.1"/>
    <property type="molecule type" value="Genomic_DNA"/>
</dbReference>
<dbReference type="SUPFAM" id="SSF46689">
    <property type="entry name" value="Homeodomain-like"/>
    <property type="match status" value="1"/>
</dbReference>